<proteinExistence type="inferred from homology"/>
<dbReference type="SUPFAM" id="SSF53756">
    <property type="entry name" value="UDP-Glycosyltransferase/glycogen phosphorylase"/>
    <property type="match status" value="1"/>
</dbReference>
<evidence type="ECO:0000256" key="4">
    <source>
        <dbReference type="RuleBase" id="RU362057"/>
    </source>
</evidence>
<dbReference type="Proteomes" id="UP001188597">
    <property type="component" value="Unassembled WGS sequence"/>
</dbReference>
<comment type="similarity">
    <text evidence="1 3">Belongs to the UDP-glycosyltransferase family.</text>
</comment>
<dbReference type="CDD" id="cd03784">
    <property type="entry name" value="GT1_Gtf-like"/>
    <property type="match status" value="1"/>
</dbReference>
<keyword evidence="3" id="KW-0328">Glycosyltransferase</keyword>
<dbReference type="Pfam" id="PF00201">
    <property type="entry name" value="UDPGT"/>
    <property type="match status" value="1"/>
</dbReference>
<keyword evidence="6" id="KW-1185">Reference proteome</keyword>
<protein>
    <recommendedName>
        <fullName evidence="4">Glycosyltransferase</fullName>
        <ecNumber evidence="4">2.4.1.-</ecNumber>
    </recommendedName>
</protein>
<sequence>MSKAEIIIIATPAIGNLVPAVEFATHLTTTEPLLSATILIIHMPQRPLVSDYTGSRATAAAGGNIRFLHLPPADPPNPDQYQSSVAFISILVEKHKPQVRHLLTNWDNSIRVAGFFVDMFCTSMIDVADELGIPCYLFFASPAAFLGFMLHLPTLNTQLSELTPEFDESETELAIPSFCNPVPPKVLPSFFLKRNGDDGYSWFLRHARRYRGAKGIVVNTFQELEPFALKSFSSPDIPPVHPVGPLLDHVGPAKWLSDLSQSEMIMTWLDQQPTSSVVLLCFGSMGSLSVAQLREIALGLERTGFRFLWSLRESARGKLGLPSDYSDVQDVLPDGFLERTAGMGLVCGWAPQVAILAHRATGGFVSHCGWNSILESLWHGVPVATWPVYAEQQMNAFELVRELGLAAEIRLEYRQGSDLVLAEEIERGVRGLMEGDGEVRERVKETSEKSRMALMADGSSNVCLEHLIEELMAEI</sequence>
<dbReference type="EC" id="2.4.1.-" evidence="4"/>
<evidence type="ECO:0000313" key="5">
    <source>
        <dbReference type="EMBL" id="KAK3013793.1"/>
    </source>
</evidence>
<dbReference type="Gene3D" id="3.40.50.2000">
    <property type="entry name" value="Glycogen Phosphorylase B"/>
    <property type="match status" value="2"/>
</dbReference>
<dbReference type="InterPro" id="IPR002213">
    <property type="entry name" value="UDP_glucos_trans"/>
</dbReference>
<dbReference type="GO" id="GO:0035251">
    <property type="term" value="F:UDP-glucosyltransferase activity"/>
    <property type="evidence" value="ECO:0007669"/>
    <property type="project" value="InterPro"/>
</dbReference>
<dbReference type="PANTHER" id="PTHR48048:SF81">
    <property type="entry name" value="GLYCOSYLTRANSFERASE"/>
    <property type="match status" value="1"/>
</dbReference>
<evidence type="ECO:0000256" key="3">
    <source>
        <dbReference type="RuleBase" id="RU003718"/>
    </source>
</evidence>
<dbReference type="EMBL" id="JAVXUP010001268">
    <property type="protein sequence ID" value="KAK3013793.1"/>
    <property type="molecule type" value="Genomic_DNA"/>
</dbReference>
<dbReference type="InterPro" id="IPR050481">
    <property type="entry name" value="UDP-glycosyltransf_plant"/>
</dbReference>
<accession>A0AA88VTR5</accession>
<evidence type="ECO:0000256" key="1">
    <source>
        <dbReference type="ARBA" id="ARBA00009995"/>
    </source>
</evidence>
<organism evidence="5 6">
    <name type="scientific">Escallonia herrerae</name>
    <dbReference type="NCBI Taxonomy" id="1293975"/>
    <lineage>
        <taxon>Eukaryota</taxon>
        <taxon>Viridiplantae</taxon>
        <taxon>Streptophyta</taxon>
        <taxon>Embryophyta</taxon>
        <taxon>Tracheophyta</taxon>
        <taxon>Spermatophyta</taxon>
        <taxon>Magnoliopsida</taxon>
        <taxon>eudicotyledons</taxon>
        <taxon>Gunneridae</taxon>
        <taxon>Pentapetalae</taxon>
        <taxon>asterids</taxon>
        <taxon>campanulids</taxon>
        <taxon>Escalloniales</taxon>
        <taxon>Escalloniaceae</taxon>
        <taxon>Escallonia</taxon>
    </lineage>
</organism>
<dbReference type="FunFam" id="3.40.50.2000:FF:000056">
    <property type="entry name" value="Glycosyltransferase"/>
    <property type="match status" value="1"/>
</dbReference>
<name>A0AA88VTR5_9ASTE</name>
<dbReference type="PANTHER" id="PTHR48048">
    <property type="entry name" value="GLYCOSYLTRANSFERASE"/>
    <property type="match status" value="1"/>
</dbReference>
<reference evidence="5" key="1">
    <citation type="submission" date="2022-12" db="EMBL/GenBank/DDBJ databases">
        <title>Draft genome assemblies for two species of Escallonia (Escalloniales).</title>
        <authorList>
            <person name="Chanderbali A."/>
            <person name="Dervinis C."/>
            <person name="Anghel I."/>
            <person name="Soltis D."/>
            <person name="Soltis P."/>
            <person name="Zapata F."/>
        </authorList>
    </citation>
    <scope>NUCLEOTIDE SEQUENCE</scope>
    <source>
        <strain evidence="5">UCBG64.0493</strain>
        <tissue evidence="5">Leaf</tissue>
    </source>
</reference>
<comment type="caution">
    <text evidence="5">The sequence shown here is derived from an EMBL/GenBank/DDBJ whole genome shotgun (WGS) entry which is preliminary data.</text>
</comment>
<dbReference type="AlphaFoldDB" id="A0AA88VTR5"/>
<gene>
    <name evidence="5" type="ORF">RJ639_009007</name>
</gene>
<evidence type="ECO:0000256" key="2">
    <source>
        <dbReference type="ARBA" id="ARBA00022679"/>
    </source>
</evidence>
<evidence type="ECO:0000313" key="6">
    <source>
        <dbReference type="Proteomes" id="UP001188597"/>
    </source>
</evidence>
<keyword evidence="2 3" id="KW-0808">Transferase</keyword>
<dbReference type="InterPro" id="IPR035595">
    <property type="entry name" value="UDP_glycos_trans_CS"/>
</dbReference>
<dbReference type="PROSITE" id="PS00375">
    <property type="entry name" value="UDPGT"/>
    <property type="match status" value="1"/>
</dbReference>